<dbReference type="AlphaFoldDB" id="A0A1W6LGK0"/>
<dbReference type="InterPro" id="IPR000983">
    <property type="entry name" value="Bac_GSPG_pilin"/>
</dbReference>
<sequence length="124" mass="13851">MTVRRGFTLIEMLVVLAVLAMLLSLALPKYFGGLERARETLLVENLQHTRTALDQFYADQGRYPDSLDELVSRRYLRALPIDPLTNSTRSWRLVPPEPPTPGRVADLRSGARGKGPSGLAYATR</sequence>
<proteinExistence type="predicted"/>
<name>A0A1W6LGK0_9BURK</name>
<dbReference type="InterPro" id="IPR012902">
    <property type="entry name" value="N_methyl_site"/>
</dbReference>
<dbReference type="SUPFAM" id="SSF54523">
    <property type="entry name" value="Pili subunits"/>
    <property type="match status" value="1"/>
</dbReference>
<dbReference type="PANTHER" id="PTHR30093:SF47">
    <property type="entry name" value="TYPE IV PILUS NON-CORE MINOR PILIN PILE"/>
    <property type="match status" value="1"/>
</dbReference>
<dbReference type="KEGG" id="rgu:A4W93_27430"/>
<dbReference type="EMBL" id="CP015118">
    <property type="protein sequence ID" value="ARN23336.1"/>
    <property type="molecule type" value="Genomic_DNA"/>
</dbReference>
<gene>
    <name evidence="2" type="ORF">A4W93_27430</name>
</gene>
<keyword evidence="3" id="KW-1185">Reference proteome</keyword>
<keyword evidence="1" id="KW-0488">Methylation</keyword>
<dbReference type="Gene3D" id="3.30.700.10">
    <property type="entry name" value="Glycoprotein, Type 4 Pilin"/>
    <property type="match status" value="1"/>
</dbReference>
<dbReference type="InterPro" id="IPR045584">
    <property type="entry name" value="Pilin-like"/>
</dbReference>
<dbReference type="PROSITE" id="PS00409">
    <property type="entry name" value="PROKAR_NTER_METHYL"/>
    <property type="match status" value="1"/>
</dbReference>
<evidence type="ECO:0000256" key="1">
    <source>
        <dbReference type="ARBA" id="ARBA00022481"/>
    </source>
</evidence>
<evidence type="ECO:0000313" key="2">
    <source>
        <dbReference type="EMBL" id="ARN23336.1"/>
    </source>
</evidence>
<evidence type="ECO:0000313" key="3">
    <source>
        <dbReference type="Proteomes" id="UP000193427"/>
    </source>
</evidence>
<protein>
    <submittedName>
        <fullName evidence="2">Type II secretion system protein G</fullName>
    </submittedName>
</protein>
<dbReference type="RefSeq" id="WP_085753654.1">
    <property type="nucleotide sequence ID" value="NZ_BSPR01000017.1"/>
</dbReference>
<dbReference type="Pfam" id="PF07963">
    <property type="entry name" value="N_methyl"/>
    <property type="match status" value="1"/>
</dbReference>
<dbReference type="NCBIfam" id="TIGR02532">
    <property type="entry name" value="IV_pilin_GFxxxE"/>
    <property type="match status" value="1"/>
</dbReference>
<dbReference type="OrthoDB" id="9795612at2"/>
<dbReference type="PRINTS" id="PR00813">
    <property type="entry name" value="BCTERIALGSPG"/>
</dbReference>
<accession>A0A1W6LGK0</accession>
<dbReference type="GO" id="GO:0015627">
    <property type="term" value="C:type II protein secretion system complex"/>
    <property type="evidence" value="ECO:0007669"/>
    <property type="project" value="InterPro"/>
</dbReference>
<dbReference type="GO" id="GO:0015628">
    <property type="term" value="P:protein secretion by the type II secretion system"/>
    <property type="evidence" value="ECO:0007669"/>
    <property type="project" value="InterPro"/>
</dbReference>
<dbReference type="Proteomes" id="UP000193427">
    <property type="component" value="Chromosome"/>
</dbReference>
<organism evidence="2 3">
    <name type="scientific">Piscinibacter gummiphilus</name>
    <dbReference type="NCBI Taxonomy" id="946333"/>
    <lineage>
        <taxon>Bacteria</taxon>
        <taxon>Pseudomonadati</taxon>
        <taxon>Pseudomonadota</taxon>
        <taxon>Betaproteobacteria</taxon>
        <taxon>Burkholderiales</taxon>
        <taxon>Sphaerotilaceae</taxon>
        <taxon>Piscinibacter</taxon>
    </lineage>
</organism>
<dbReference type="PANTHER" id="PTHR30093">
    <property type="entry name" value="GENERAL SECRETION PATHWAY PROTEIN G"/>
    <property type="match status" value="1"/>
</dbReference>
<dbReference type="STRING" id="946333.A4W93_27430"/>
<reference evidence="2 3" key="1">
    <citation type="submission" date="2016-04" db="EMBL/GenBank/DDBJ databases">
        <title>Complete genome sequence of natural rubber-degrading, novel Gram-negative bacterium, Rhizobacter gummiphilus strain NS21.</title>
        <authorList>
            <person name="Tabata M."/>
            <person name="Kasai D."/>
            <person name="Fukuda M."/>
        </authorList>
    </citation>
    <scope>NUCLEOTIDE SEQUENCE [LARGE SCALE GENOMIC DNA]</scope>
    <source>
        <strain evidence="2 3">NS21</strain>
    </source>
</reference>